<dbReference type="PANTHER" id="PTHR43630">
    <property type="entry name" value="POLY-BETA-1,6-N-ACETYL-D-GLUCOSAMINE SYNTHASE"/>
    <property type="match status" value="1"/>
</dbReference>
<accession>A0A1G1Y1L0</accession>
<keyword evidence="1" id="KW-0472">Membrane</keyword>
<evidence type="ECO:0000313" key="4">
    <source>
        <dbReference type="Proteomes" id="UP000178385"/>
    </source>
</evidence>
<dbReference type="Proteomes" id="UP000178385">
    <property type="component" value="Unassembled WGS sequence"/>
</dbReference>
<dbReference type="Pfam" id="PF00535">
    <property type="entry name" value="Glycos_transf_2"/>
    <property type="match status" value="1"/>
</dbReference>
<keyword evidence="1" id="KW-0812">Transmembrane</keyword>
<evidence type="ECO:0000256" key="1">
    <source>
        <dbReference type="SAM" id="Phobius"/>
    </source>
</evidence>
<dbReference type="AlphaFoldDB" id="A0A1G1Y1L0"/>
<protein>
    <recommendedName>
        <fullName evidence="2">Glycosyltransferase 2-like domain-containing protein</fullName>
    </recommendedName>
</protein>
<dbReference type="Gene3D" id="3.90.550.10">
    <property type="entry name" value="Spore Coat Polysaccharide Biosynthesis Protein SpsA, Chain A"/>
    <property type="match status" value="1"/>
</dbReference>
<keyword evidence="1" id="KW-1133">Transmembrane helix</keyword>
<dbReference type="InterPro" id="IPR001173">
    <property type="entry name" value="Glyco_trans_2-like"/>
</dbReference>
<dbReference type="CDD" id="cd02511">
    <property type="entry name" value="Beta4Glucosyltransferase"/>
    <property type="match status" value="1"/>
</dbReference>
<reference evidence="3 4" key="1">
    <citation type="journal article" date="2016" name="Nat. Commun.">
        <title>Thousands of microbial genomes shed light on interconnected biogeochemical processes in an aquifer system.</title>
        <authorList>
            <person name="Anantharaman K."/>
            <person name="Brown C.T."/>
            <person name="Hug L.A."/>
            <person name="Sharon I."/>
            <person name="Castelle C.J."/>
            <person name="Probst A.J."/>
            <person name="Thomas B.C."/>
            <person name="Singh A."/>
            <person name="Wilkins M.J."/>
            <person name="Karaoz U."/>
            <person name="Brodie E.L."/>
            <person name="Williams K.H."/>
            <person name="Hubbard S.S."/>
            <person name="Banfield J.F."/>
        </authorList>
    </citation>
    <scope>NUCLEOTIDE SEQUENCE [LARGE SCALE GENOMIC DNA]</scope>
</reference>
<sequence>MKLSVVLAVYNEEKNLTECLKSVEHIADEIVIVDGGSTDNTVEIAQKFGARVIKTTNPSMFHINKQKALEAAKGDWILHLDADERVTPALVKQIQEAIKGYPIEILDAKKQNLFIRHQKNIETRDGKIGSDKGEVTAYFIPRLNFFLGGYLKHGGVYPDGEIRLVKKGKAYFPCKSVHEQMHIDGRVAWLSEDLIHMADPTFSRYLMRANRYTSLTAKEFEKQHIPKFGISVFMYMFVRPFTTFLSLYFRHKGFLDGFPGFVWAVFSGLHFPLAYMKYWENHDA</sequence>
<evidence type="ECO:0000259" key="2">
    <source>
        <dbReference type="Pfam" id="PF00535"/>
    </source>
</evidence>
<organism evidence="3 4">
    <name type="scientific">Candidatus Buchananbacteria bacterium RIFCSPHIGHO2_01_FULL_47_11b</name>
    <dbReference type="NCBI Taxonomy" id="1797537"/>
    <lineage>
        <taxon>Bacteria</taxon>
        <taxon>Candidatus Buchananiibacteriota</taxon>
    </lineage>
</organism>
<evidence type="ECO:0000313" key="3">
    <source>
        <dbReference type="EMBL" id="OGY46188.1"/>
    </source>
</evidence>
<comment type="caution">
    <text evidence="3">The sequence shown here is derived from an EMBL/GenBank/DDBJ whole genome shotgun (WGS) entry which is preliminary data.</text>
</comment>
<feature type="transmembrane region" description="Helical" evidence="1">
    <location>
        <begin position="261"/>
        <end position="279"/>
    </location>
</feature>
<dbReference type="InterPro" id="IPR029044">
    <property type="entry name" value="Nucleotide-diphossugar_trans"/>
</dbReference>
<dbReference type="SUPFAM" id="SSF53448">
    <property type="entry name" value="Nucleotide-diphospho-sugar transferases"/>
    <property type="match status" value="1"/>
</dbReference>
<feature type="transmembrane region" description="Helical" evidence="1">
    <location>
        <begin position="228"/>
        <end position="249"/>
    </location>
</feature>
<gene>
    <name evidence="3" type="ORF">A2840_02510</name>
</gene>
<feature type="domain" description="Glycosyltransferase 2-like" evidence="2">
    <location>
        <begin position="4"/>
        <end position="102"/>
    </location>
</feature>
<proteinExistence type="predicted"/>
<dbReference type="EMBL" id="MHIG01000035">
    <property type="protein sequence ID" value="OGY46188.1"/>
    <property type="molecule type" value="Genomic_DNA"/>
</dbReference>
<name>A0A1G1Y1L0_9BACT</name>
<dbReference type="PANTHER" id="PTHR43630:SF2">
    <property type="entry name" value="GLYCOSYLTRANSFERASE"/>
    <property type="match status" value="1"/>
</dbReference>